<gene>
    <name evidence="1" type="ORF">E5357_15670</name>
</gene>
<reference evidence="1" key="1">
    <citation type="submission" date="2019-04" db="EMBL/GenBank/DDBJ databases">
        <title>Microbes associate with the intestines of laboratory mice.</title>
        <authorList>
            <person name="Navarre W."/>
            <person name="Wong E."/>
            <person name="Huang K."/>
            <person name="Tropini C."/>
            <person name="Ng K."/>
            <person name="Yu B."/>
        </authorList>
    </citation>
    <scope>NUCLEOTIDE SEQUENCE</scope>
    <source>
        <strain evidence="1">NM72_1-8</strain>
    </source>
</reference>
<protein>
    <submittedName>
        <fullName evidence="1">DUF3991 domain-containing protein</fullName>
    </submittedName>
</protein>
<proteinExistence type="predicted"/>
<accession>A0AC61QWM7</accession>
<evidence type="ECO:0000313" key="1">
    <source>
        <dbReference type="EMBL" id="TGX96561.1"/>
    </source>
</evidence>
<comment type="caution">
    <text evidence="1">The sequence shown here is derived from an EMBL/GenBank/DDBJ whole genome shotgun (WGS) entry which is preliminary data.</text>
</comment>
<dbReference type="EMBL" id="SRZB01000056">
    <property type="protein sequence ID" value="TGX96561.1"/>
    <property type="molecule type" value="Genomic_DNA"/>
</dbReference>
<keyword evidence="2" id="KW-1185">Reference proteome</keyword>
<dbReference type="Proteomes" id="UP000307720">
    <property type="component" value="Unassembled WGS sequence"/>
</dbReference>
<name>A0AC61QWM7_9FIRM</name>
<sequence>MRFSEEELALAKSVDLCDVATALGYTVKRIGRYHTLKEMDSIRIYNRSHWFRWSRQYEAGNNGGSQIDFLRVFAGMEVKQAVFWLLDFAGYQKGMDIPKIEMQKEKPKEIKEFVLPEANENNDKIISYLVNQRGLSKDIVDYFISQGLLYESKQYHNIVFLGNDKEGVTRFASMRGIYDKGGKSFKCDVAGNDKNYGFCVTLSSSDVVNVFEAPIDLLSYVELYQAYGENAIALGGVADHPLETFLSDYPQRL</sequence>
<organism evidence="1 2">
    <name type="scientific">Hominisplanchenecus murintestinalis</name>
    <dbReference type="NCBI Taxonomy" id="2941517"/>
    <lineage>
        <taxon>Bacteria</taxon>
        <taxon>Bacillati</taxon>
        <taxon>Bacillota</taxon>
        <taxon>Clostridia</taxon>
        <taxon>Lachnospirales</taxon>
        <taxon>Lachnospiraceae</taxon>
        <taxon>Hominisplanchenecus</taxon>
    </lineage>
</organism>
<evidence type="ECO:0000313" key="2">
    <source>
        <dbReference type="Proteomes" id="UP000307720"/>
    </source>
</evidence>